<dbReference type="AlphaFoldDB" id="A0A8H2HD08"/>
<name>A0A8H2HD08_ORBOL</name>
<dbReference type="EMBL" id="SOZJ01000010">
    <property type="protein sequence ID" value="TGJ62339.1"/>
    <property type="molecule type" value="Genomic_DNA"/>
</dbReference>
<proteinExistence type="predicted"/>
<reference evidence="1 2" key="1">
    <citation type="submission" date="2019-03" db="EMBL/GenBank/DDBJ databases">
        <title>Nematode-trapping fungi genome.</title>
        <authorList>
            <person name="Vidal-Diez De Ulzurrun G."/>
        </authorList>
    </citation>
    <scope>NUCLEOTIDE SEQUENCE [LARGE SCALE GENOMIC DNA]</scope>
    <source>
        <strain evidence="1 2">TWF154</strain>
    </source>
</reference>
<comment type="caution">
    <text evidence="1">The sequence shown here is derived from an EMBL/GenBank/DDBJ whole genome shotgun (WGS) entry which is preliminary data.</text>
</comment>
<sequence length="234" mass="26017">MASTPNSIKPLAQEHCALHVPEILGEILKTLPGLKTYTSTGLLASDLRIVGENATIENPVPQLTEVAKECLRLFCKKAASIIKGHPYWTVKETLSRRRLKRLEKSYRKFTRGLGGIELFKPPPVGRRADFCVFTPQYPCPSHKDVKQKKHIGRFSPNFWRRATGGGLWGEFLLALYATTICDNLMDVFVGLSVNVEFSYSISTRVGGSAGYRSGYIRCDGAVPAGHAFRQNGFR</sequence>
<accession>A0A8H2HD08</accession>
<protein>
    <submittedName>
        <fullName evidence="1">Uncharacterized protein</fullName>
    </submittedName>
</protein>
<organism evidence="1 2">
    <name type="scientific">Orbilia oligospora</name>
    <name type="common">Nematode-trapping fungus</name>
    <name type="synonym">Arthrobotrys oligospora</name>
    <dbReference type="NCBI Taxonomy" id="2813651"/>
    <lineage>
        <taxon>Eukaryota</taxon>
        <taxon>Fungi</taxon>
        <taxon>Dikarya</taxon>
        <taxon>Ascomycota</taxon>
        <taxon>Pezizomycotina</taxon>
        <taxon>Orbiliomycetes</taxon>
        <taxon>Orbiliales</taxon>
        <taxon>Orbiliaceae</taxon>
        <taxon>Orbilia</taxon>
    </lineage>
</organism>
<gene>
    <name evidence="1" type="ORF">EYR41_002318</name>
</gene>
<dbReference type="Proteomes" id="UP000297595">
    <property type="component" value="Unassembled WGS sequence"/>
</dbReference>
<evidence type="ECO:0000313" key="2">
    <source>
        <dbReference type="Proteomes" id="UP000297595"/>
    </source>
</evidence>
<evidence type="ECO:0000313" key="1">
    <source>
        <dbReference type="EMBL" id="TGJ62339.1"/>
    </source>
</evidence>